<evidence type="ECO:0000256" key="2">
    <source>
        <dbReference type="ARBA" id="ARBA00022737"/>
    </source>
</evidence>
<organism evidence="8 9">
    <name type="scientific">Dermatophagoides pteronyssinus</name>
    <name type="common">European house dust mite</name>
    <dbReference type="NCBI Taxonomy" id="6956"/>
    <lineage>
        <taxon>Eukaryota</taxon>
        <taxon>Metazoa</taxon>
        <taxon>Ecdysozoa</taxon>
        <taxon>Arthropoda</taxon>
        <taxon>Chelicerata</taxon>
        <taxon>Arachnida</taxon>
        <taxon>Acari</taxon>
        <taxon>Acariformes</taxon>
        <taxon>Sarcoptiformes</taxon>
        <taxon>Astigmata</taxon>
        <taxon>Psoroptidia</taxon>
        <taxon>Analgoidea</taxon>
        <taxon>Pyroglyphidae</taxon>
        <taxon>Dermatophagoidinae</taxon>
        <taxon>Dermatophagoides</taxon>
    </lineage>
</organism>
<dbReference type="InterPro" id="IPR057629">
    <property type="entry name" value="Teneurin1-4_GBD"/>
</dbReference>
<feature type="domain" description="EGF-like" evidence="7">
    <location>
        <begin position="480"/>
        <end position="512"/>
    </location>
</feature>
<evidence type="ECO:0000256" key="5">
    <source>
        <dbReference type="SAM" id="MobiDB-lite"/>
    </source>
</evidence>
<dbReference type="Gene3D" id="2.10.25.10">
    <property type="entry name" value="Laminin"/>
    <property type="match status" value="6"/>
</dbReference>
<gene>
    <name evidence="9" type="primary">LOC113791928</name>
</gene>
<accession>A0A6P6XZY1</accession>
<dbReference type="PROSITE" id="PS00022">
    <property type="entry name" value="EGF_1"/>
    <property type="match status" value="3"/>
</dbReference>
<dbReference type="Pfam" id="PF25024">
    <property type="entry name" value="EGF_TEN"/>
    <property type="match status" value="1"/>
</dbReference>
<dbReference type="PANTHER" id="PTHR11219:SF69">
    <property type="entry name" value="TENEURIN-A"/>
    <property type="match status" value="1"/>
</dbReference>
<sequence>MAEELLSNRFVLHNNNNNNNSSLSSKQSQQHYSAIMHTYANPFQNCNVSSSGGYSEDTTGPIIPTDLNTMRPSQLLKNSFAGSGPPPASLQSNHSGGGVGRDHLHHNNNLVSSYLIQRLLSYFRAEQKQPPNDDDDDDDHNMNLRNRCCCNGSNSSSWLRSFSTLTLIILIFILIIIIIFLTALHKENMIDQTTKFRTKSNIDDTNKVPCVVVEDLDQHSTSHLATNQYGIQRTNIIDDNMQHLNNGDDPLVSNCPKYFPRDSSHYKEINLFDQHHHHNNHRPPHTISSTMPISLRLTPFSSWSIWFNQIQSSYINFQFYAPINTRLALVANKNEPPSLTIHQIFQLISEDTLLMDNSISNNIGSNYNKRDSQLALMQFKHLFDQGSWYLSLVNDIDIIIPLVVNISIVQNQTSQQTINCPNNCNNHGYCHTGRCHCFPGFIGTDCADNVCPVFCSGHGQYLQGSCRCETGWKGRECSIRSNECETSDCNGNGLCIDGICHCHPGFKGDDCEQANCVDPECSGHGVCLDGNCFCKAGFAGPNCSEPDRKLHKFFPNCSNHGLYDLENDLCMCHTHYSGSDCSQLSCSLNCGQHGSCREGRCICDDGWYGSNCQHKKCDIRCLEHGKCHNGTCHCQNGWMGKHCTLNGCPNTCSKHGQCVPIVTAISNYNNNNNNRDDFDDIDGDNDDDNTIEWRCQCNDGWDGHDCSAPQETNCNDEIDNDNDGLVDCADSECCHHEQCGHQSLMCITSPDPLDILLQKQPPSPTSSFFQKVLFLIEDGSVQSYSQKDVYSPKRASVIRGQVVGKELNGLIGIRVSVVNDLKYGFTLTRSDGWFDILVNGGGIITLQFQRNPFYPIKKSVYVAWNDITVIQNPIVMYLGPSSSSSQSSSSSSSSTTMNNDHHGNEFHSFLLNSRIPFVFHNLFSHSDFGESNWRKWIARGLYNESKDHHSFNSDSSSNRCLEHHYEHMKPIIRDHIFQSSKFFSTPNKEPICDKDNCIIAETQTVHEKIRIGTTRLYVVYQSSQSQGYSSTLDIQLTPDIIPKSLRFLLLRILIEGNIHEKIFEADPNLRYTFTWNKQNVYKQKVYGFAHAKIYVGYYYYDCSYILWTALTTKLRGYDMELSEIGQWNLEIHNRYNPNDGVFQRGDGQFLSFKDDPRLPLVIEPIAGIDSHPRSFACMNPSECNTDIGSSRFFSLVTLANAPDGSVFVGDSNLIRRITPDGQIYTVYKLRTSTNRQNFEYHIAFNSIDQYLYISDPERFQIIRVPIQEKYESNQEITIPEAEIVVGTGEQCFPHDRSSCDDGKTGVEVQLIYPKDLAFANDGSLFFSDGNVIRILDTAGYVRRVVGQFTKRQWKPISCQSSHFADHIKLKWPTSLAIHPLDGSLFFVDNHVLFKLNQNMQVSILSGYSSFCLEDSDTMHKNNEIDCDSSLLNAQTLSLCGEEFLFGSIAFAPNGILYIADISRRNENRIFAYMPDGSLRHIAGFRMKKSSHQNQCPVEKCIDMAGQNCTCLIADYDSNDSTIEAKIALKARLNSISAMTITGNGDIYIADEGLLRLYLMRSYLPQLDDQHEIKILIPNAAEMYVFNKYGQHVRTRSITTGRTLYSFVYNQDNNLGKLTQVIDSSGHKILFIRDQTGSLHMIESTSLALKCRITTNKQGLLESFINGGNISINFDYYNNGLIRSREESDTGKSYFYQYNRNGRIRQYIRPNGALINIHSSIDHNNYQHHLTATEMPLFITNKHHQAPSSSNNFEYLPIGQTTDLIIGDNSMIKFSQHGTTFELSSLNDGSLRLNTSRQIRAHLNEKVSKLSLDMLAIQAQLFPFISKFTVAQTTINGRDQQQNKNGQTLDMEIDYNLRLKSSFIDSVEKLITINDSLTMKIEYDWNANREIYYNQSQRPILFLQYDDYGRPIQWIPNIKEHWQAHSVTYDKLGKLDTWQNGQHTQHYQRDRVGRLTELRQADYQIRYSYPSIDNDQLNNPSFSLPSSVTLKSGQKYIFDLDHVGRIQTIITPKGSRHNLSISLVLGAYRFSYCPPSTPMADINNNIHISPSSHCYLIYFDERWQPLMRVLPYDNGKIIHHYGSKFSFSKDLANDFNRLNEENNIIIDRMIHGSGLIERWYDQRSQRTVRGIWTNNNIEFAIQYKYIRSSSLLKHQTYLFSNIHSISQFSYSYRYDNMMRLRSIQAKLGSITLPSCDFTYDSKGQIESIGSFRYFEHVFNETLIGDGIALLVRRYDPIKQRLRHNSLTVSDKEVFRSDFIYDANGLLIQTRTFMHHLGANKVRLQNFTYDADGQLIEMQGREHWRFIYDANGNLITFLYMGNRVDIEYDMADRIRNFGKSQHNSAISGTTPYVTDLRGFIIQRGDEYLYYNNLGQLLQAITPSRYEVNYVYDHHGRLVLRRDHHKNVTQYLYGHPLKPYLVTHAFNNANGGVLSLIYDDIDDLLIMIRLNNENFYVVCDQTKSPMLIFDHRGQVVKEIHRSPYGHVLFDSNPNFYIPVDFKGGIPDPLTNLIHFNFIDHHHHRQHLYDTLTGRWLIPNIDQLLEKNLIKFPRAVNMYQFEQNDPINDHRYSGLKDSNNNDDDHHRVEIMSLSQIQTSLLQYTSSLVNQDIGHVPQLFLLTQFAPIFENIRIHSLKSSTISSLQTLLFDHVQKFSTFQSNYYSKLTQNDWTDEQNARSLITTKNALFGKGIILSLMIKPNAINGVDQTTDILSVHFSHSITDTLLRESLNFLVNGSHLLDVHLIMAGQDHYYLVNDITMAADLGPMIAKLKQYQSRLNLTVQEVHNNDNDDKRMTIEVRIDQSSVIWNIRFGTTITKERERVLKMARKYAIQQRLVHERINIVRNGYSRWNDQEKQFLMTVKNDHNWYSSIGSLLRVDYQYSINELTEDPDNIVFKRSAKS</sequence>
<evidence type="ECO:0000313" key="8">
    <source>
        <dbReference type="Proteomes" id="UP000515146"/>
    </source>
</evidence>
<dbReference type="PROSITE" id="PS01186">
    <property type="entry name" value="EGF_2"/>
    <property type="match status" value="3"/>
</dbReference>
<dbReference type="Pfam" id="PF25021">
    <property type="entry name" value="TEN_NHL"/>
    <property type="match status" value="1"/>
</dbReference>
<dbReference type="SMART" id="SM00181">
    <property type="entry name" value="EGF"/>
    <property type="match status" value="7"/>
</dbReference>
<dbReference type="Proteomes" id="UP000515146">
    <property type="component" value="Unplaced"/>
</dbReference>
<dbReference type="InterPro" id="IPR051216">
    <property type="entry name" value="Teneurin"/>
</dbReference>
<feature type="region of interest" description="Disordered" evidence="5">
    <location>
        <begin position="76"/>
        <end position="103"/>
    </location>
</feature>
<dbReference type="SUPFAM" id="SSF50952">
    <property type="entry name" value="Soluble quinoprotein glucose dehydrogenase"/>
    <property type="match status" value="1"/>
</dbReference>
<dbReference type="Gene3D" id="2.120.10.30">
    <property type="entry name" value="TolB, C-terminal domain"/>
    <property type="match status" value="1"/>
</dbReference>
<proteinExistence type="predicted"/>
<dbReference type="RefSeq" id="XP_027197579.1">
    <property type="nucleotide sequence ID" value="XM_027341778.1"/>
</dbReference>
<dbReference type="InParanoid" id="A0A6P6XZY1"/>
<evidence type="ECO:0000256" key="1">
    <source>
        <dbReference type="ARBA" id="ARBA00022536"/>
    </source>
</evidence>
<keyword evidence="1 4" id="KW-0245">EGF-like domain</keyword>
<dbReference type="PANTHER" id="PTHR11219">
    <property type="entry name" value="TENEURIN AND N-ACETYLGLUCOSAMINE-1-PHOSPHODIESTER ALPHA-N-ACETYLGLUCOSAMINIDASE"/>
    <property type="match status" value="1"/>
</dbReference>
<dbReference type="InterPro" id="IPR000742">
    <property type="entry name" value="EGF"/>
</dbReference>
<evidence type="ECO:0000256" key="4">
    <source>
        <dbReference type="PROSITE-ProRule" id="PRU00076"/>
    </source>
</evidence>
<dbReference type="Pfam" id="PF24329">
    <property type="entry name" value="FN-plug_TEN1-4"/>
    <property type="match status" value="1"/>
</dbReference>
<feature type="disulfide bond" evidence="4">
    <location>
        <begin position="502"/>
        <end position="511"/>
    </location>
</feature>
<evidence type="ECO:0000259" key="7">
    <source>
        <dbReference type="PROSITE" id="PS50026"/>
    </source>
</evidence>
<dbReference type="InterPro" id="IPR056820">
    <property type="entry name" value="TEN_TTR-like"/>
</dbReference>
<dbReference type="GO" id="GO:0008045">
    <property type="term" value="P:motor neuron axon guidance"/>
    <property type="evidence" value="ECO:0007669"/>
    <property type="project" value="TreeGrafter"/>
</dbReference>
<protein>
    <submittedName>
        <fullName evidence="9">Teneurin-m-like</fullName>
    </submittedName>
</protein>
<dbReference type="OrthoDB" id="442731at2759"/>
<dbReference type="Pfam" id="PF25023">
    <property type="entry name" value="TEN_YD-shell"/>
    <property type="match status" value="1"/>
</dbReference>
<dbReference type="SUPFAM" id="SSF101898">
    <property type="entry name" value="NHL repeat"/>
    <property type="match status" value="1"/>
</dbReference>
<dbReference type="Pfam" id="PF25020">
    <property type="entry name" value="TTR_TEN1-4"/>
    <property type="match status" value="1"/>
</dbReference>
<evidence type="ECO:0000256" key="3">
    <source>
        <dbReference type="ARBA" id="ARBA00023157"/>
    </source>
</evidence>
<dbReference type="InterPro" id="IPR011042">
    <property type="entry name" value="6-blade_b-propeller_TolB-like"/>
</dbReference>
<dbReference type="InterPro" id="IPR057627">
    <property type="entry name" value="FN-plug_TEN1-4"/>
</dbReference>
<dbReference type="OMA" id="DNMGRMI"/>
<dbReference type="PROSITE" id="PS50026">
    <property type="entry name" value="EGF_3"/>
    <property type="match status" value="1"/>
</dbReference>
<dbReference type="InterPro" id="IPR056822">
    <property type="entry name" value="TEN_NHL"/>
</dbReference>
<keyword evidence="8" id="KW-1185">Reference proteome</keyword>
<dbReference type="KEGG" id="dpte:113791928"/>
<dbReference type="FunFam" id="2.10.25.10:FF:000013">
    <property type="entry name" value="Teneurin transmembrane protein 4"/>
    <property type="match status" value="1"/>
</dbReference>
<name>A0A6P6XZY1_DERPT</name>
<keyword evidence="6" id="KW-0812">Transmembrane</keyword>
<keyword evidence="3 4" id="KW-1015">Disulfide bond</keyword>
<reference evidence="9" key="1">
    <citation type="submission" date="2025-08" db="UniProtKB">
        <authorList>
            <consortium name="RefSeq"/>
        </authorList>
    </citation>
    <scope>IDENTIFICATION</scope>
    <source>
        <strain evidence="9">Airmid</strain>
    </source>
</reference>
<keyword evidence="6" id="KW-0472">Membrane</keyword>
<dbReference type="InterPro" id="IPR056823">
    <property type="entry name" value="TEN-like_YD-shell"/>
</dbReference>
<comment type="caution">
    <text evidence="4">Lacks conserved residue(s) required for the propagation of feature annotation.</text>
</comment>
<dbReference type="Gene3D" id="2.180.10.10">
    <property type="entry name" value="RHS repeat-associated core"/>
    <property type="match status" value="2"/>
</dbReference>
<dbReference type="Pfam" id="PF23093">
    <property type="entry name" value="GBD_Tenm3"/>
    <property type="match status" value="1"/>
</dbReference>
<dbReference type="CDD" id="cd00054">
    <property type="entry name" value="EGF_CA"/>
    <property type="match status" value="2"/>
</dbReference>
<dbReference type="InterPro" id="IPR011041">
    <property type="entry name" value="Quinoprot_gluc/sorb_DH_b-prop"/>
</dbReference>
<evidence type="ECO:0000256" key="6">
    <source>
        <dbReference type="SAM" id="Phobius"/>
    </source>
</evidence>
<evidence type="ECO:0000313" key="9">
    <source>
        <dbReference type="RefSeq" id="XP_027197579.1"/>
    </source>
</evidence>
<feature type="transmembrane region" description="Helical" evidence="6">
    <location>
        <begin position="162"/>
        <end position="184"/>
    </location>
</feature>
<keyword evidence="2" id="KW-0677">Repeat</keyword>
<keyword evidence="6" id="KW-1133">Transmembrane helix</keyword>